<feature type="compositionally biased region" description="Polar residues" evidence="10">
    <location>
        <begin position="17"/>
        <end position="34"/>
    </location>
</feature>
<evidence type="ECO:0000313" key="12">
    <source>
        <dbReference type="Proteomes" id="UP000308730"/>
    </source>
</evidence>
<reference evidence="11 12" key="1">
    <citation type="submission" date="2019-02" db="EMBL/GenBank/DDBJ databases">
        <title>Genome sequencing of the rare red list fungi Antrodiella citrinella (Flaviporus citrinellus).</title>
        <authorList>
            <person name="Buettner E."/>
            <person name="Kellner H."/>
        </authorList>
    </citation>
    <scope>NUCLEOTIDE SEQUENCE [LARGE SCALE GENOMIC DNA]</scope>
    <source>
        <strain evidence="11 12">DSM 108506</strain>
    </source>
</reference>
<accession>A0A4S4N0D9</accession>
<keyword evidence="9" id="KW-0066">ATP synthesis</keyword>
<keyword evidence="6" id="KW-0406">Ion transport</keyword>
<evidence type="ECO:0000256" key="4">
    <source>
        <dbReference type="ARBA" id="ARBA00022547"/>
    </source>
</evidence>
<sequence>MVRPSTRLTQAIRHTRFAQNTARHQSKRFASSTPGGSGTEGAQKKAEDALATAQKYAGDAVNVGKRWLGPVGEKLGNALGAYRQPLVYNFSVAKEFLKQVYVAERLQPPTSVNAFTSAYSTLWARASNPQYWREIAQSGEWTKVGIYAIEAYGIFKVGEIVGRRSLVGYNLN</sequence>
<dbReference type="GO" id="GO:0015078">
    <property type="term" value="F:proton transmembrane transporter activity"/>
    <property type="evidence" value="ECO:0007669"/>
    <property type="project" value="InterPro"/>
</dbReference>
<evidence type="ECO:0000256" key="9">
    <source>
        <dbReference type="ARBA" id="ARBA00023310"/>
    </source>
</evidence>
<comment type="subcellular location">
    <subcellularLocation>
        <location evidence="1">Mitochondrion membrane</location>
    </subcellularLocation>
</comment>
<evidence type="ECO:0000256" key="3">
    <source>
        <dbReference type="ARBA" id="ARBA00022448"/>
    </source>
</evidence>
<evidence type="ECO:0008006" key="13">
    <source>
        <dbReference type="Google" id="ProtNLM"/>
    </source>
</evidence>
<keyword evidence="5" id="KW-0375">Hydrogen ion transport</keyword>
<comment type="similarity">
    <text evidence="2">Belongs to the ATPase g subunit family.</text>
</comment>
<evidence type="ECO:0000256" key="2">
    <source>
        <dbReference type="ARBA" id="ARBA00005699"/>
    </source>
</evidence>
<dbReference type="EMBL" id="SGPM01000054">
    <property type="protein sequence ID" value="THH31198.1"/>
    <property type="molecule type" value="Genomic_DNA"/>
</dbReference>
<keyword evidence="8" id="KW-0472">Membrane</keyword>
<gene>
    <name evidence="11" type="ORF">EUX98_g2966</name>
</gene>
<evidence type="ECO:0000256" key="6">
    <source>
        <dbReference type="ARBA" id="ARBA00023065"/>
    </source>
</evidence>
<dbReference type="GO" id="GO:0031966">
    <property type="term" value="C:mitochondrial membrane"/>
    <property type="evidence" value="ECO:0007669"/>
    <property type="project" value="UniProtKB-SubCell"/>
</dbReference>
<proteinExistence type="inferred from homology"/>
<evidence type="ECO:0000256" key="8">
    <source>
        <dbReference type="ARBA" id="ARBA00023136"/>
    </source>
</evidence>
<feature type="region of interest" description="Disordered" evidence="10">
    <location>
        <begin position="1"/>
        <end position="46"/>
    </location>
</feature>
<dbReference type="GO" id="GO:0015986">
    <property type="term" value="P:proton motive force-driven ATP synthesis"/>
    <property type="evidence" value="ECO:0007669"/>
    <property type="project" value="InterPro"/>
</dbReference>
<evidence type="ECO:0000313" key="11">
    <source>
        <dbReference type="EMBL" id="THH31198.1"/>
    </source>
</evidence>
<keyword evidence="12" id="KW-1185">Reference proteome</keyword>
<dbReference type="InterPro" id="IPR006808">
    <property type="entry name" value="ATP_synth_F0_gsu_mt"/>
</dbReference>
<dbReference type="Proteomes" id="UP000308730">
    <property type="component" value="Unassembled WGS sequence"/>
</dbReference>
<name>A0A4S4N0D9_9APHY</name>
<evidence type="ECO:0000256" key="5">
    <source>
        <dbReference type="ARBA" id="ARBA00022781"/>
    </source>
</evidence>
<dbReference type="OrthoDB" id="437at2759"/>
<keyword evidence="4" id="KW-0138">CF(0)</keyword>
<dbReference type="Pfam" id="PF04718">
    <property type="entry name" value="ATP-synt_G"/>
    <property type="match status" value="1"/>
</dbReference>
<protein>
    <recommendedName>
        <fullName evidence="13">ATP synthase subunit</fullName>
    </recommendedName>
</protein>
<dbReference type="AlphaFoldDB" id="A0A4S4N0D9"/>
<evidence type="ECO:0000256" key="1">
    <source>
        <dbReference type="ARBA" id="ARBA00004325"/>
    </source>
</evidence>
<evidence type="ECO:0000256" key="10">
    <source>
        <dbReference type="SAM" id="MobiDB-lite"/>
    </source>
</evidence>
<evidence type="ECO:0000256" key="7">
    <source>
        <dbReference type="ARBA" id="ARBA00023128"/>
    </source>
</evidence>
<dbReference type="GO" id="GO:0045259">
    <property type="term" value="C:proton-transporting ATP synthase complex"/>
    <property type="evidence" value="ECO:0007669"/>
    <property type="project" value="UniProtKB-KW"/>
</dbReference>
<keyword evidence="7" id="KW-0496">Mitochondrion</keyword>
<organism evidence="11 12">
    <name type="scientific">Antrodiella citrinella</name>
    <dbReference type="NCBI Taxonomy" id="2447956"/>
    <lineage>
        <taxon>Eukaryota</taxon>
        <taxon>Fungi</taxon>
        <taxon>Dikarya</taxon>
        <taxon>Basidiomycota</taxon>
        <taxon>Agaricomycotina</taxon>
        <taxon>Agaricomycetes</taxon>
        <taxon>Polyporales</taxon>
        <taxon>Steccherinaceae</taxon>
        <taxon>Antrodiella</taxon>
    </lineage>
</organism>
<comment type="caution">
    <text evidence="11">The sequence shown here is derived from an EMBL/GenBank/DDBJ whole genome shotgun (WGS) entry which is preliminary data.</text>
</comment>
<keyword evidence="3" id="KW-0813">Transport</keyword>